<gene>
    <name evidence="3" type="ORF">CTEN0397_LOCUS11458</name>
</gene>
<feature type="compositionally biased region" description="Low complexity" evidence="1">
    <location>
        <begin position="341"/>
        <end position="351"/>
    </location>
</feature>
<reference evidence="3" key="1">
    <citation type="submission" date="2021-01" db="EMBL/GenBank/DDBJ databases">
        <authorList>
            <person name="Corre E."/>
            <person name="Pelletier E."/>
            <person name="Niang G."/>
            <person name="Scheremetjew M."/>
            <person name="Finn R."/>
            <person name="Kale V."/>
            <person name="Holt S."/>
            <person name="Cochrane G."/>
            <person name="Meng A."/>
            <person name="Brown T."/>
            <person name="Cohen L."/>
        </authorList>
    </citation>
    <scope>NUCLEOTIDE SEQUENCE</scope>
    <source>
        <strain evidence="3">ECT3854</strain>
    </source>
</reference>
<proteinExistence type="predicted"/>
<evidence type="ECO:0000313" key="3">
    <source>
        <dbReference type="EMBL" id="CAD8940392.1"/>
    </source>
</evidence>
<sequence>MMHKPLLFVVLLVVAAIGPLTIDALIEEERLHEYHVRNYTWPLPKLIPDTEGWKRLQYRRLAQVERITNVQDRYNAWIAIMPPAIAVQNFTENGWGLTRAPPELVRELRESLHNGLPTAKEEGKIDAIDADALGPLFIHQQALNTKVLHELRPMHEAWSGVPLQGAVAYGLRVYRNTSVLRMHVDKLETHIISCILHVDHSEDSEPWPIYIEDYQGNSNEVVLESGDMLFYESSKCIHGRPQPFKGSWYSSLFVHYYPQDWDPAQQQLEAHYAVPPHWSKPQPMSSQLESLSMVGTSMQEHICPNKWCGTKDTVKWRGPAKDGLVISTGYPEGRPLPPSPTESTSTQKDEL</sequence>
<name>A0A7S1GPN8_CYCTE</name>
<accession>A0A7S1GPN8</accession>
<organism evidence="3">
    <name type="scientific">Cyclophora tenuis</name>
    <name type="common">Marine diatom</name>
    <dbReference type="NCBI Taxonomy" id="216820"/>
    <lineage>
        <taxon>Eukaryota</taxon>
        <taxon>Sar</taxon>
        <taxon>Stramenopiles</taxon>
        <taxon>Ochrophyta</taxon>
        <taxon>Bacillariophyta</taxon>
        <taxon>Fragilariophyceae</taxon>
        <taxon>Fragilariophycidae</taxon>
        <taxon>Cyclophorales</taxon>
        <taxon>Cyclophoraceae</taxon>
        <taxon>Cyclophora</taxon>
    </lineage>
</organism>
<evidence type="ECO:0000256" key="2">
    <source>
        <dbReference type="SAM" id="SignalP"/>
    </source>
</evidence>
<evidence type="ECO:0000256" key="1">
    <source>
        <dbReference type="SAM" id="MobiDB-lite"/>
    </source>
</evidence>
<feature type="chain" id="PRO_5031527471" description="Fe2OG dioxygenase domain-containing protein" evidence="2">
    <location>
        <begin position="25"/>
        <end position="351"/>
    </location>
</feature>
<keyword evidence="2" id="KW-0732">Signal</keyword>
<dbReference type="AlphaFoldDB" id="A0A7S1GPN8"/>
<dbReference type="EMBL" id="HBFW01017859">
    <property type="protein sequence ID" value="CAD8940392.1"/>
    <property type="molecule type" value="Transcribed_RNA"/>
</dbReference>
<feature type="signal peptide" evidence="2">
    <location>
        <begin position="1"/>
        <end position="24"/>
    </location>
</feature>
<feature type="region of interest" description="Disordered" evidence="1">
    <location>
        <begin position="328"/>
        <end position="351"/>
    </location>
</feature>
<evidence type="ECO:0008006" key="4">
    <source>
        <dbReference type="Google" id="ProtNLM"/>
    </source>
</evidence>
<protein>
    <recommendedName>
        <fullName evidence="4">Fe2OG dioxygenase domain-containing protein</fullName>
    </recommendedName>
</protein>